<gene>
    <name evidence="1" type="ORF">SAMN05421810_107233</name>
</gene>
<name>A0A1I5YLM9_9PSEU</name>
<evidence type="ECO:0000313" key="2">
    <source>
        <dbReference type="Proteomes" id="UP000198727"/>
    </source>
</evidence>
<accession>A0A1I5YLM9</accession>
<keyword evidence="2" id="KW-1185">Reference proteome</keyword>
<dbReference type="AlphaFoldDB" id="A0A1I5YLM9"/>
<reference evidence="2" key="1">
    <citation type="submission" date="2016-10" db="EMBL/GenBank/DDBJ databases">
        <authorList>
            <person name="Varghese N."/>
            <person name="Submissions S."/>
        </authorList>
    </citation>
    <scope>NUCLEOTIDE SEQUENCE [LARGE SCALE GENOMIC DNA]</scope>
    <source>
        <strain evidence="2">CGMCC 4.5579</strain>
    </source>
</reference>
<organism evidence="1 2">
    <name type="scientific">Amycolatopsis arida</name>
    <dbReference type="NCBI Taxonomy" id="587909"/>
    <lineage>
        <taxon>Bacteria</taxon>
        <taxon>Bacillati</taxon>
        <taxon>Actinomycetota</taxon>
        <taxon>Actinomycetes</taxon>
        <taxon>Pseudonocardiales</taxon>
        <taxon>Pseudonocardiaceae</taxon>
        <taxon>Amycolatopsis</taxon>
    </lineage>
</organism>
<dbReference type="EMBL" id="FOWW01000007">
    <property type="protein sequence ID" value="SFQ44797.1"/>
    <property type="molecule type" value="Genomic_DNA"/>
</dbReference>
<dbReference type="Proteomes" id="UP000198727">
    <property type="component" value="Unassembled WGS sequence"/>
</dbReference>
<evidence type="ECO:0000313" key="1">
    <source>
        <dbReference type="EMBL" id="SFQ44797.1"/>
    </source>
</evidence>
<dbReference type="RefSeq" id="WP_166677780.1">
    <property type="nucleotide sequence ID" value="NZ_FOWW01000007.1"/>
</dbReference>
<protein>
    <submittedName>
        <fullName evidence="1">Uncharacterized protein</fullName>
    </submittedName>
</protein>
<proteinExistence type="predicted"/>
<sequence>MNPRQPRAYADYASDLSGDAGTIRIAMYEGPRPAVRMGPRDDDVLLGLLDHASAEALR</sequence>